<dbReference type="PANTHER" id="PTHR10917">
    <property type="entry name" value="DNA-DIRECTED RNA POLYMERASES I, II, AND III SUBUNIT RPABC3"/>
    <property type="match status" value="1"/>
</dbReference>
<dbReference type="EMBL" id="JAKUCV010007412">
    <property type="protein sequence ID" value="KAJ4823586.1"/>
    <property type="molecule type" value="Genomic_DNA"/>
</dbReference>
<name>A0A9Q0F237_9ROSI</name>
<dbReference type="InterPro" id="IPR012340">
    <property type="entry name" value="NA-bd_OB-fold"/>
</dbReference>
<reference evidence="1" key="2">
    <citation type="journal article" date="2023" name="Plants (Basel)">
        <title>Annotation of the Turnera subulata (Passifloraceae) Draft Genome Reveals the S-Locus Evolved after the Divergence of Turneroideae from Passifloroideae in a Stepwise Manner.</title>
        <authorList>
            <person name="Henning P.M."/>
            <person name="Roalson E.H."/>
            <person name="Mir W."/>
            <person name="McCubbin A.G."/>
            <person name="Shore J.S."/>
        </authorList>
    </citation>
    <scope>NUCLEOTIDE SEQUENCE</scope>
    <source>
        <strain evidence="1">F60SS</strain>
    </source>
</reference>
<dbReference type="PANTHER" id="PTHR10917:SF1">
    <property type="entry name" value="DNA-DIRECTED RNA POLYMERASE I, II"/>
    <property type="match status" value="1"/>
</dbReference>
<comment type="caution">
    <text evidence="1">The sequence shown here is derived from an EMBL/GenBank/DDBJ whole genome shotgun (WGS) entry which is preliminary data.</text>
</comment>
<dbReference type="Pfam" id="PF03870">
    <property type="entry name" value="RNA_pol_Rpb8"/>
    <property type="match status" value="1"/>
</dbReference>
<dbReference type="InterPro" id="IPR005570">
    <property type="entry name" value="RPABC3"/>
</dbReference>
<accession>A0A9Q0F237</accession>
<proteinExistence type="predicted"/>
<dbReference type="SMART" id="SM00658">
    <property type="entry name" value="RPOL8c"/>
    <property type="match status" value="1"/>
</dbReference>
<dbReference type="Gene3D" id="2.40.50.140">
    <property type="entry name" value="Nucleic acid-binding proteins"/>
    <property type="match status" value="1"/>
</dbReference>
<evidence type="ECO:0008006" key="3">
    <source>
        <dbReference type="Google" id="ProtNLM"/>
    </source>
</evidence>
<sequence length="124" mass="14365">MTKFSAPLNFVFAVSRIDAQSEKLDLHLLLDVNTEIYPIHPNEKFVVLLTETLSDHSQGKSKADKFEYIMHGKLYKLGEEQSGDDTKMEVYISFGGFQMLLTGSLDYLNRFNLDRNYFLCMRKL</sequence>
<dbReference type="GO" id="GO:0005736">
    <property type="term" value="C:RNA polymerase I complex"/>
    <property type="evidence" value="ECO:0007669"/>
    <property type="project" value="TreeGrafter"/>
</dbReference>
<dbReference type="OrthoDB" id="823480at2759"/>
<gene>
    <name evidence="1" type="ORF">Tsubulata_040347</name>
</gene>
<evidence type="ECO:0000313" key="1">
    <source>
        <dbReference type="EMBL" id="KAJ4823586.1"/>
    </source>
</evidence>
<evidence type="ECO:0000313" key="2">
    <source>
        <dbReference type="Proteomes" id="UP001141552"/>
    </source>
</evidence>
<reference evidence="1" key="1">
    <citation type="submission" date="2022-02" db="EMBL/GenBank/DDBJ databases">
        <authorList>
            <person name="Henning P.M."/>
            <person name="McCubbin A.G."/>
            <person name="Shore J.S."/>
        </authorList>
    </citation>
    <scope>NUCLEOTIDE SEQUENCE</scope>
    <source>
        <strain evidence="1">F60SS</strain>
        <tissue evidence="1">Leaves</tissue>
    </source>
</reference>
<dbReference type="PIRSF" id="PIRSF000779">
    <property type="entry name" value="RNA_pol_Rpb8"/>
    <property type="match status" value="1"/>
</dbReference>
<dbReference type="Proteomes" id="UP001141552">
    <property type="component" value="Unassembled WGS sequence"/>
</dbReference>
<dbReference type="GO" id="GO:0005666">
    <property type="term" value="C:RNA polymerase III complex"/>
    <property type="evidence" value="ECO:0007669"/>
    <property type="project" value="TreeGrafter"/>
</dbReference>
<keyword evidence="2" id="KW-1185">Reference proteome</keyword>
<dbReference type="SUPFAM" id="SSF50249">
    <property type="entry name" value="Nucleic acid-binding proteins"/>
    <property type="match status" value="1"/>
</dbReference>
<dbReference type="GO" id="GO:0006351">
    <property type="term" value="P:DNA-templated transcription"/>
    <property type="evidence" value="ECO:0007669"/>
    <property type="project" value="InterPro"/>
</dbReference>
<feature type="non-terminal residue" evidence="1">
    <location>
        <position position="1"/>
    </location>
</feature>
<protein>
    <recommendedName>
        <fullName evidence="3">DNA-directed RNA polymerases I, II, and III subunit RPABC3</fullName>
    </recommendedName>
</protein>
<dbReference type="AlphaFoldDB" id="A0A9Q0F237"/>
<organism evidence="1 2">
    <name type="scientific">Turnera subulata</name>
    <dbReference type="NCBI Taxonomy" id="218843"/>
    <lineage>
        <taxon>Eukaryota</taxon>
        <taxon>Viridiplantae</taxon>
        <taxon>Streptophyta</taxon>
        <taxon>Embryophyta</taxon>
        <taxon>Tracheophyta</taxon>
        <taxon>Spermatophyta</taxon>
        <taxon>Magnoliopsida</taxon>
        <taxon>eudicotyledons</taxon>
        <taxon>Gunneridae</taxon>
        <taxon>Pentapetalae</taxon>
        <taxon>rosids</taxon>
        <taxon>fabids</taxon>
        <taxon>Malpighiales</taxon>
        <taxon>Passifloraceae</taxon>
        <taxon>Turnera</taxon>
    </lineage>
</organism>
<dbReference type="GO" id="GO:0005665">
    <property type="term" value="C:RNA polymerase II, core complex"/>
    <property type="evidence" value="ECO:0007669"/>
    <property type="project" value="TreeGrafter"/>
</dbReference>
<dbReference type="GO" id="GO:0003899">
    <property type="term" value="F:DNA-directed RNA polymerase activity"/>
    <property type="evidence" value="ECO:0007669"/>
    <property type="project" value="InterPro"/>
</dbReference>